<keyword evidence="4" id="KW-0949">S-adenosyl-L-methionine</keyword>
<accession>A0A6N4TLK3</accession>
<dbReference type="InterPro" id="IPR058240">
    <property type="entry name" value="rSAM_sf"/>
</dbReference>
<dbReference type="SUPFAM" id="SSF54862">
    <property type="entry name" value="4Fe-4S ferredoxins"/>
    <property type="match status" value="1"/>
</dbReference>
<evidence type="ECO:0000259" key="9">
    <source>
        <dbReference type="PROSITE" id="PS51918"/>
    </source>
</evidence>
<comment type="cofactor">
    <cofactor evidence="1">
        <name>[4Fe-4S] cluster</name>
        <dbReference type="ChEBI" id="CHEBI:49883"/>
    </cofactor>
</comment>
<comment type="similarity">
    <text evidence="2">Belongs to the organic radical-activating enzymes family.</text>
</comment>
<dbReference type="PIRSF" id="PIRSF000371">
    <property type="entry name" value="PFL_act_enz"/>
    <property type="match status" value="1"/>
</dbReference>
<evidence type="ECO:0000256" key="3">
    <source>
        <dbReference type="ARBA" id="ARBA00022485"/>
    </source>
</evidence>
<dbReference type="Proteomes" id="UP000464754">
    <property type="component" value="Chromosome"/>
</dbReference>
<dbReference type="InterPro" id="IPR007197">
    <property type="entry name" value="rSAM"/>
</dbReference>
<dbReference type="RefSeq" id="WP_163052109.1">
    <property type="nucleotide sequence ID" value="NZ_AP019695.1"/>
</dbReference>
<dbReference type="KEGG" id="aarg:Aargi30884_18550"/>
<dbReference type="GO" id="GO:0016491">
    <property type="term" value="F:oxidoreductase activity"/>
    <property type="evidence" value="ECO:0007669"/>
    <property type="project" value="UniProtKB-KW"/>
</dbReference>
<sequence length="302" mass="34423">MKGNIFDVKRFAIHDGQGIRTTIFFKGCPLRCVWCQNPEGLEGDAQVLYMEKTCIHCGICVKESKAHGVELKHGNLQIFRDRKEDWKHLADSCPSGALCLDTKEYTSDALVEEALKDKMFFRYGGGVTISGGEPFYQSNFLMEVLRKLKEKGIHTTIETSLFVKREILEKALPYIDHLYVDIKLFDAEKHKQYTGVDNHIILDNVAWLLHSDRKKDVTIRTPLIPGMSATEENITAISKFITSHYKDAAYELLNYNPLAKAKYALTGKQYCFKENPALYTSKQMEEFYTMAKNGGITNLIIV</sequence>
<dbReference type="PANTHER" id="PTHR30352">
    <property type="entry name" value="PYRUVATE FORMATE-LYASE-ACTIVATING ENZYME"/>
    <property type="match status" value="1"/>
</dbReference>
<gene>
    <name evidence="10" type="ORF">Aargi30884_18550</name>
</gene>
<evidence type="ECO:0000256" key="1">
    <source>
        <dbReference type="ARBA" id="ARBA00001966"/>
    </source>
</evidence>
<keyword evidence="7" id="KW-0408">Iron</keyword>
<evidence type="ECO:0000256" key="2">
    <source>
        <dbReference type="ARBA" id="ARBA00009777"/>
    </source>
</evidence>
<dbReference type="PANTHER" id="PTHR30352:SF4">
    <property type="entry name" value="PYRUVATE FORMATE-LYASE 2-ACTIVATING ENZYME"/>
    <property type="match status" value="1"/>
</dbReference>
<dbReference type="AlphaFoldDB" id="A0A6N4TLK3"/>
<dbReference type="GO" id="GO:0051539">
    <property type="term" value="F:4 iron, 4 sulfur cluster binding"/>
    <property type="evidence" value="ECO:0007669"/>
    <property type="project" value="UniProtKB-KW"/>
</dbReference>
<dbReference type="InterPro" id="IPR034457">
    <property type="entry name" value="Organic_radical-activating"/>
</dbReference>
<dbReference type="SFLD" id="SFLDG01118">
    <property type="entry name" value="activating_enzymes__group_2"/>
    <property type="match status" value="1"/>
</dbReference>
<reference evidence="11" key="1">
    <citation type="submission" date="2019-05" db="EMBL/GenBank/DDBJ databases">
        <title>Complete genome sequencing of Absiella argi strain JCM 30884.</title>
        <authorList>
            <person name="Sakamoto M."/>
            <person name="Murakami T."/>
            <person name="Mori H."/>
        </authorList>
    </citation>
    <scope>NUCLEOTIDE SEQUENCE [LARGE SCALE GENOMIC DNA]</scope>
    <source>
        <strain evidence="11">JCM 30884</strain>
    </source>
</reference>
<dbReference type="InterPro" id="IPR013785">
    <property type="entry name" value="Aldolase_TIM"/>
</dbReference>
<feature type="domain" description="Radical SAM core" evidence="9">
    <location>
        <begin position="14"/>
        <end position="297"/>
    </location>
</feature>
<dbReference type="SFLD" id="SFLDG01066">
    <property type="entry name" value="organic_radical-activating_enz"/>
    <property type="match status" value="1"/>
</dbReference>
<evidence type="ECO:0000313" key="11">
    <source>
        <dbReference type="Proteomes" id="UP000464754"/>
    </source>
</evidence>
<name>A0A6N4TLK3_9FIRM</name>
<keyword evidence="8" id="KW-0411">Iron-sulfur</keyword>
<evidence type="ECO:0000256" key="5">
    <source>
        <dbReference type="ARBA" id="ARBA00022723"/>
    </source>
</evidence>
<dbReference type="InterPro" id="IPR001989">
    <property type="entry name" value="Radical_activat_CS"/>
</dbReference>
<protein>
    <submittedName>
        <fullName evidence="10">Glycyl-radical enzyme activating protein</fullName>
    </submittedName>
</protein>
<keyword evidence="5" id="KW-0479">Metal-binding</keyword>
<dbReference type="EMBL" id="AP019695">
    <property type="protein sequence ID" value="BBK22952.1"/>
    <property type="molecule type" value="Genomic_DNA"/>
</dbReference>
<evidence type="ECO:0000256" key="7">
    <source>
        <dbReference type="ARBA" id="ARBA00023004"/>
    </source>
</evidence>
<evidence type="ECO:0000313" key="10">
    <source>
        <dbReference type="EMBL" id="BBK22952.1"/>
    </source>
</evidence>
<evidence type="ECO:0000256" key="6">
    <source>
        <dbReference type="ARBA" id="ARBA00023002"/>
    </source>
</evidence>
<dbReference type="SUPFAM" id="SSF102114">
    <property type="entry name" value="Radical SAM enzymes"/>
    <property type="match status" value="1"/>
</dbReference>
<organism evidence="10 11">
    <name type="scientific">Amedibacterium intestinale</name>
    <dbReference type="NCBI Taxonomy" id="2583452"/>
    <lineage>
        <taxon>Bacteria</taxon>
        <taxon>Bacillati</taxon>
        <taxon>Bacillota</taxon>
        <taxon>Erysipelotrichia</taxon>
        <taxon>Erysipelotrichales</taxon>
        <taxon>Erysipelotrichaceae</taxon>
        <taxon>Amedibacterium</taxon>
    </lineage>
</organism>
<dbReference type="Gene3D" id="3.20.20.70">
    <property type="entry name" value="Aldolase class I"/>
    <property type="match status" value="1"/>
</dbReference>
<dbReference type="InterPro" id="IPR040074">
    <property type="entry name" value="BssD/PflA/YjjW"/>
</dbReference>
<dbReference type="GO" id="GO:0046872">
    <property type="term" value="F:metal ion binding"/>
    <property type="evidence" value="ECO:0007669"/>
    <property type="project" value="UniProtKB-KW"/>
</dbReference>
<dbReference type="PROSITE" id="PS01087">
    <property type="entry name" value="RADICAL_ACTIVATING"/>
    <property type="match status" value="1"/>
</dbReference>
<dbReference type="PROSITE" id="PS51918">
    <property type="entry name" value="RADICAL_SAM"/>
    <property type="match status" value="1"/>
</dbReference>
<keyword evidence="6" id="KW-0560">Oxidoreductase</keyword>
<dbReference type="InterPro" id="IPR012839">
    <property type="entry name" value="Organic_radical_activase"/>
</dbReference>
<keyword evidence="11" id="KW-1185">Reference proteome</keyword>
<evidence type="ECO:0000256" key="4">
    <source>
        <dbReference type="ARBA" id="ARBA00022691"/>
    </source>
</evidence>
<dbReference type="Pfam" id="PF04055">
    <property type="entry name" value="Radical_SAM"/>
    <property type="match status" value="1"/>
</dbReference>
<proteinExistence type="inferred from homology"/>
<evidence type="ECO:0000256" key="8">
    <source>
        <dbReference type="ARBA" id="ARBA00023014"/>
    </source>
</evidence>
<dbReference type="SFLD" id="SFLDS00029">
    <property type="entry name" value="Radical_SAM"/>
    <property type="match status" value="1"/>
</dbReference>
<keyword evidence="3" id="KW-0004">4Fe-4S</keyword>
<dbReference type="NCBIfam" id="TIGR02494">
    <property type="entry name" value="PFLE_PFLC"/>
    <property type="match status" value="1"/>
</dbReference>